<dbReference type="AlphaFoldDB" id="A0A8H7UW40"/>
<accession>A0A8H7UW40</accession>
<name>A0A8H7UW40_9FUNG</name>
<keyword evidence="2" id="KW-1185">Reference proteome</keyword>
<evidence type="ECO:0000313" key="2">
    <source>
        <dbReference type="Proteomes" id="UP000603453"/>
    </source>
</evidence>
<protein>
    <submittedName>
        <fullName evidence="1">Uncharacterized protein</fullName>
    </submittedName>
</protein>
<comment type="caution">
    <text evidence="1">The sequence shown here is derived from an EMBL/GenBank/DDBJ whole genome shotgun (WGS) entry which is preliminary data.</text>
</comment>
<dbReference type="Proteomes" id="UP000603453">
    <property type="component" value="Unassembled WGS sequence"/>
</dbReference>
<gene>
    <name evidence="1" type="ORF">INT47_010277</name>
</gene>
<reference evidence="1" key="1">
    <citation type="submission" date="2020-12" db="EMBL/GenBank/DDBJ databases">
        <title>Metabolic potential, ecology and presence of endohyphal bacteria is reflected in genomic diversity of Mucoromycotina.</title>
        <authorList>
            <person name="Muszewska A."/>
            <person name="Okrasinska A."/>
            <person name="Steczkiewicz K."/>
            <person name="Drgas O."/>
            <person name="Orlowska M."/>
            <person name="Perlinska-Lenart U."/>
            <person name="Aleksandrzak-Piekarczyk T."/>
            <person name="Szatraj K."/>
            <person name="Zielenkiewicz U."/>
            <person name="Pilsyk S."/>
            <person name="Malc E."/>
            <person name="Mieczkowski P."/>
            <person name="Kruszewska J.S."/>
            <person name="Biernat P."/>
            <person name="Pawlowska J."/>
        </authorList>
    </citation>
    <scope>NUCLEOTIDE SEQUENCE</scope>
    <source>
        <strain evidence="1">WA0000017839</strain>
    </source>
</reference>
<organism evidence="1 2">
    <name type="scientific">Mucor saturninus</name>
    <dbReference type="NCBI Taxonomy" id="64648"/>
    <lineage>
        <taxon>Eukaryota</taxon>
        <taxon>Fungi</taxon>
        <taxon>Fungi incertae sedis</taxon>
        <taxon>Mucoromycota</taxon>
        <taxon>Mucoromycotina</taxon>
        <taxon>Mucoromycetes</taxon>
        <taxon>Mucorales</taxon>
        <taxon>Mucorineae</taxon>
        <taxon>Mucoraceae</taxon>
        <taxon>Mucor</taxon>
    </lineage>
</organism>
<dbReference type="EMBL" id="JAEPRD010000264">
    <property type="protein sequence ID" value="KAG2192864.1"/>
    <property type="molecule type" value="Genomic_DNA"/>
</dbReference>
<proteinExistence type="predicted"/>
<sequence>MLTNERFSSLSRTTNVDIVSDYENEIDPALKDYSNAKISILEQKMAERTHDMQLQNQFYIESTEEATQNTEEMTHDTDNQQITVRDPPVHEDQTCKASSCSDRNIGYTHPEDELREILKKEFMLEDETDYEDSGCPRIVVKADRRTAELSDLAILQSALPWMLEEFDPVNLEDDI</sequence>
<evidence type="ECO:0000313" key="1">
    <source>
        <dbReference type="EMBL" id="KAG2192864.1"/>
    </source>
</evidence>